<name>A0A5C3L6S9_COPMA</name>
<keyword evidence="4 7" id="KW-0256">Endoplasmic reticulum</keyword>
<evidence type="ECO:0000256" key="5">
    <source>
        <dbReference type="ARBA" id="ARBA00022989"/>
    </source>
</evidence>
<organism evidence="9 10">
    <name type="scientific">Coprinopsis marcescibilis</name>
    <name type="common">Agaric fungus</name>
    <name type="synonym">Psathyrella marcescibilis</name>
    <dbReference type="NCBI Taxonomy" id="230819"/>
    <lineage>
        <taxon>Eukaryota</taxon>
        <taxon>Fungi</taxon>
        <taxon>Dikarya</taxon>
        <taxon>Basidiomycota</taxon>
        <taxon>Agaricomycotina</taxon>
        <taxon>Agaricomycetes</taxon>
        <taxon>Agaricomycetidae</taxon>
        <taxon>Agaricales</taxon>
        <taxon>Agaricineae</taxon>
        <taxon>Psathyrellaceae</taxon>
        <taxon>Coprinopsis</taxon>
    </lineage>
</organism>
<dbReference type="Pfam" id="PF04511">
    <property type="entry name" value="DER1"/>
    <property type="match status" value="1"/>
</dbReference>
<feature type="transmembrane region" description="Helical" evidence="7">
    <location>
        <begin position="20"/>
        <end position="43"/>
    </location>
</feature>
<proteinExistence type="inferred from homology"/>
<dbReference type="GO" id="GO:0006950">
    <property type="term" value="P:response to stress"/>
    <property type="evidence" value="ECO:0007669"/>
    <property type="project" value="UniProtKB-ARBA"/>
</dbReference>
<protein>
    <recommendedName>
        <fullName evidence="7">Derlin</fullName>
    </recommendedName>
</protein>
<feature type="compositionally biased region" description="Gly residues" evidence="8">
    <location>
        <begin position="218"/>
        <end position="230"/>
    </location>
</feature>
<dbReference type="InterPro" id="IPR035952">
    <property type="entry name" value="Rhomboid-like_sf"/>
</dbReference>
<reference evidence="9 10" key="1">
    <citation type="journal article" date="2019" name="Nat. Ecol. Evol.">
        <title>Megaphylogeny resolves global patterns of mushroom evolution.</title>
        <authorList>
            <person name="Varga T."/>
            <person name="Krizsan K."/>
            <person name="Foldi C."/>
            <person name="Dima B."/>
            <person name="Sanchez-Garcia M."/>
            <person name="Sanchez-Ramirez S."/>
            <person name="Szollosi G.J."/>
            <person name="Szarkandi J.G."/>
            <person name="Papp V."/>
            <person name="Albert L."/>
            <person name="Andreopoulos W."/>
            <person name="Angelini C."/>
            <person name="Antonin V."/>
            <person name="Barry K.W."/>
            <person name="Bougher N.L."/>
            <person name="Buchanan P."/>
            <person name="Buyck B."/>
            <person name="Bense V."/>
            <person name="Catcheside P."/>
            <person name="Chovatia M."/>
            <person name="Cooper J."/>
            <person name="Damon W."/>
            <person name="Desjardin D."/>
            <person name="Finy P."/>
            <person name="Geml J."/>
            <person name="Haridas S."/>
            <person name="Hughes K."/>
            <person name="Justo A."/>
            <person name="Karasinski D."/>
            <person name="Kautmanova I."/>
            <person name="Kiss B."/>
            <person name="Kocsube S."/>
            <person name="Kotiranta H."/>
            <person name="LaButti K.M."/>
            <person name="Lechner B.E."/>
            <person name="Liimatainen K."/>
            <person name="Lipzen A."/>
            <person name="Lukacs Z."/>
            <person name="Mihaltcheva S."/>
            <person name="Morgado L.N."/>
            <person name="Niskanen T."/>
            <person name="Noordeloos M.E."/>
            <person name="Ohm R.A."/>
            <person name="Ortiz-Santana B."/>
            <person name="Ovrebo C."/>
            <person name="Racz N."/>
            <person name="Riley R."/>
            <person name="Savchenko A."/>
            <person name="Shiryaev A."/>
            <person name="Soop K."/>
            <person name="Spirin V."/>
            <person name="Szebenyi C."/>
            <person name="Tomsovsky M."/>
            <person name="Tulloss R.E."/>
            <person name="Uehling J."/>
            <person name="Grigoriev I.V."/>
            <person name="Vagvolgyi C."/>
            <person name="Papp T."/>
            <person name="Martin F.M."/>
            <person name="Miettinen O."/>
            <person name="Hibbett D.S."/>
            <person name="Nagy L.G."/>
        </authorList>
    </citation>
    <scope>NUCLEOTIDE SEQUENCE [LARGE SCALE GENOMIC DNA]</scope>
    <source>
        <strain evidence="9 10">CBS 121175</strain>
    </source>
</reference>
<dbReference type="SUPFAM" id="SSF144091">
    <property type="entry name" value="Rhomboid-like"/>
    <property type="match status" value="1"/>
</dbReference>
<evidence type="ECO:0000256" key="7">
    <source>
        <dbReference type="RuleBase" id="RU363059"/>
    </source>
</evidence>
<keyword evidence="10" id="KW-1185">Reference proteome</keyword>
<evidence type="ECO:0000256" key="1">
    <source>
        <dbReference type="ARBA" id="ARBA00004477"/>
    </source>
</evidence>
<comment type="similarity">
    <text evidence="2 7">Belongs to the derlin family.</text>
</comment>
<dbReference type="Proteomes" id="UP000307440">
    <property type="component" value="Unassembled WGS sequence"/>
</dbReference>
<accession>A0A5C3L6S9</accession>
<evidence type="ECO:0000256" key="2">
    <source>
        <dbReference type="ARBA" id="ARBA00008917"/>
    </source>
</evidence>
<evidence type="ECO:0000256" key="6">
    <source>
        <dbReference type="ARBA" id="ARBA00023136"/>
    </source>
</evidence>
<evidence type="ECO:0000313" key="9">
    <source>
        <dbReference type="EMBL" id="TFK28487.1"/>
    </source>
</evidence>
<comment type="subcellular location">
    <subcellularLocation>
        <location evidence="1 7">Endoplasmic reticulum membrane</location>
        <topology evidence="1 7">Multi-pass membrane protein</topology>
    </subcellularLocation>
</comment>
<dbReference type="AlphaFoldDB" id="A0A5C3L6S9"/>
<keyword evidence="3 7" id="KW-0812">Transmembrane</keyword>
<gene>
    <name evidence="9" type="ORF">FA15DRAFT_665182</name>
</gene>
<evidence type="ECO:0000313" key="10">
    <source>
        <dbReference type="Proteomes" id="UP000307440"/>
    </source>
</evidence>
<evidence type="ECO:0000256" key="3">
    <source>
        <dbReference type="ARBA" id="ARBA00022692"/>
    </source>
</evidence>
<keyword evidence="5 7" id="KW-1133">Transmembrane helix</keyword>
<feature type="region of interest" description="Disordered" evidence="8">
    <location>
        <begin position="218"/>
        <end position="276"/>
    </location>
</feature>
<dbReference type="InterPro" id="IPR007599">
    <property type="entry name" value="DER1"/>
</dbReference>
<feature type="transmembrane region" description="Helical" evidence="7">
    <location>
        <begin position="139"/>
        <end position="157"/>
    </location>
</feature>
<dbReference type="OrthoDB" id="1716531at2759"/>
<keyword evidence="6 7" id="KW-0472">Membrane</keyword>
<comment type="function">
    <text evidence="7">May be involved in the degradation of misfolded endoplasmic reticulum (ER) luminal proteins.</text>
</comment>
<feature type="compositionally biased region" description="Gly residues" evidence="8">
    <location>
        <begin position="266"/>
        <end position="276"/>
    </location>
</feature>
<dbReference type="GO" id="GO:0005789">
    <property type="term" value="C:endoplasmic reticulum membrane"/>
    <property type="evidence" value="ECO:0007669"/>
    <property type="project" value="UniProtKB-SubCell"/>
</dbReference>
<evidence type="ECO:0000256" key="8">
    <source>
        <dbReference type="SAM" id="MobiDB-lite"/>
    </source>
</evidence>
<dbReference type="EMBL" id="ML210155">
    <property type="protein sequence ID" value="TFK28487.1"/>
    <property type="molecule type" value="Genomic_DNA"/>
</dbReference>
<dbReference type="STRING" id="230819.A0A5C3L6S9"/>
<feature type="transmembrane region" description="Helical" evidence="7">
    <location>
        <begin position="96"/>
        <end position="118"/>
    </location>
</feature>
<feature type="transmembrane region" description="Helical" evidence="7">
    <location>
        <begin position="55"/>
        <end position="76"/>
    </location>
</feature>
<evidence type="ECO:0000256" key="4">
    <source>
        <dbReference type="ARBA" id="ARBA00022824"/>
    </source>
</evidence>
<dbReference type="PANTHER" id="PTHR11009">
    <property type="entry name" value="DER1-LIKE PROTEIN, DERLIN"/>
    <property type="match status" value="1"/>
</dbReference>
<sequence length="276" mass="29741">MDQLVAELRKIPPVTRFMSVSTVGLTIPVLLNLLSPYQLLFVWSIITRKFQLWRLYTSFFLGSPGINFIFEVAMLYRTSNQLETGVYESRSGEYAWHLFLSAVALVISTRPLGSFAFLHPLLATLTYLSSQFAPPGSQTMIMGVLPVPVAFFPYFMVGMDLLMGGPRAAAESVAGLIIGHGWWWGIWGGGRLGGGGALSTWARPPRFVLDFFRDRGGPAGGPSGSTGGGRGVREDDSGAAAALRASGIQVVPPRNVRETSSRGSGHSWGSGQKLGT</sequence>